<keyword evidence="2" id="KW-0963">Cytoplasm</keyword>
<feature type="non-terminal residue" evidence="5">
    <location>
        <position position="1"/>
    </location>
</feature>
<accession>A0A0G0ZDQ2</accession>
<keyword evidence="3" id="KW-0547">Nucleotide-binding</keyword>
<comment type="subcellular location">
    <subcellularLocation>
        <location evidence="1">Cytoplasm</location>
    </subcellularLocation>
</comment>
<dbReference type="PANTHER" id="PTHR42749:SF1">
    <property type="entry name" value="CELL SHAPE-DETERMINING PROTEIN MREB"/>
    <property type="match status" value="1"/>
</dbReference>
<organism evidence="5 6">
    <name type="scientific">Candidatus Daviesbacteria bacterium GW2011_GWB1_41_5</name>
    <dbReference type="NCBI Taxonomy" id="1618429"/>
    <lineage>
        <taxon>Bacteria</taxon>
        <taxon>Candidatus Daviesiibacteriota</taxon>
    </lineage>
</organism>
<comment type="caution">
    <text evidence="5">The sequence shown here is derived from an EMBL/GenBank/DDBJ whole genome shotgun (WGS) entry which is preliminary data.</text>
</comment>
<proteinExistence type="predicted"/>
<dbReference type="AlphaFoldDB" id="A0A0G0ZDQ2"/>
<evidence type="ECO:0000256" key="2">
    <source>
        <dbReference type="ARBA" id="ARBA00022490"/>
    </source>
</evidence>
<dbReference type="Gene3D" id="3.30.420.40">
    <property type="match status" value="1"/>
</dbReference>
<evidence type="ECO:0000313" key="5">
    <source>
        <dbReference type="EMBL" id="KKS11133.1"/>
    </source>
</evidence>
<dbReference type="SUPFAM" id="SSF53067">
    <property type="entry name" value="Actin-like ATPase domain"/>
    <property type="match status" value="1"/>
</dbReference>
<gene>
    <name evidence="5" type="ORF">UU67_C0083G0005</name>
</gene>
<protein>
    <submittedName>
        <fullName evidence="5">Rod shape-determining protein mreB</fullName>
    </submittedName>
</protein>
<dbReference type="Proteomes" id="UP000034753">
    <property type="component" value="Unassembled WGS sequence"/>
</dbReference>
<dbReference type="GO" id="GO:0005524">
    <property type="term" value="F:ATP binding"/>
    <property type="evidence" value="ECO:0007669"/>
    <property type="project" value="UniProtKB-KW"/>
</dbReference>
<dbReference type="InterPro" id="IPR043129">
    <property type="entry name" value="ATPase_NBD"/>
</dbReference>
<sequence length="77" mass="8230">VRNVLQDTPPELCSDIIDKGIMISGGGALLKNIDTLVTRITGVPCHIADEPLLCVAKGAGVVLNNLDVYKKNVMTKR</sequence>
<dbReference type="PANTHER" id="PTHR42749">
    <property type="entry name" value="CELL SHAPE-DETERMINING PROTEIN MREB"/>
    <property type="match status" value="1"/>
</dbReference>
<evidence type="ECO:0000256" key="1">
    <source>
        <dbReference type="ARBA" id="ARBA00004496"/>
    </source>
</evidence>
<evidence type="ECO:0000256" key="4">
    <source>
        <dbReference type="ARBA" id="ARBA00022840"/>
    </source>
</evidence>
<keyword evidence="4" id="KW-0067">ATP-binding</keyword>
<dbReference type="GO" id="GO:0005737">
    <property type="term" value="C:cytoplasm"/>
    <property type="evidence" value="ECO:0007669"/>
    <property type="project" value="UniProtKB-SubCell"/>
</dbReference>
<dbReference type="InterPro" id="IPR056546">
    <property type="entry name" value="MreB_MamK-like"/>
</dbReference>
<dbReference type="Pfam" id="PF06723">
    <property type="entry name" value="MreB_Mbl"/>
    <property type="match status" value="1"/>
</dbReference>
<evidence type="ECO:0000256" key="3">
    <source>
        <dbReference type="ARBA" id="ARBA00022741"/>
    </source>
</evidence>
<reference evidence="5 6" key="1">
    <citation type="journal article" date="2015" name="Nature">
        <title>rRNA introns, odd ribosomes, and small enigmatic genomes across a large radiation of phyla.</title>
        <authorList>
            <person name="Brown C.T."/>
            <person name="Hug L.A."/>
            <person name="Thomas B.C."/>
            <person name="Sharon I."/>
            <person name="Castelle C.J."/>
            <person name="Singh A."/>
            <person name="Wilkins M.J."/>
            <person name="Williams K.H."/>
            <person name="Banfield J.F."/>
        </authorList>
    </citation>
    <scope>NUCLEOTIDE SEQUENCE [LARGE SCALE GENOMIC DNA]</scope>
</reference>
<dbReference type="EMBL" id="LCBN01000083">
    <property type="protein sequence ID" value="KKS11133.1"/>
    <property type="molecule type" value="Genomic_DNA"/>
</dbReference>
<evidence type="ECO:0000313" key="6">
    <source>
        <dbReference type="Proteomes" id="UP000034753"/>
    </source>
</evidence>
<name>A0A0G0ZDQ2_9BACT</name>
<dbReference type="PATRIC" id="fig|1618429.3.peg.1213"/>